<dbReference type="OrthoDB" id="9791546at2"/>
<evidence type="ECO:0000259" key="5">
    <source>
        <dbReference type="PROSITE" id="PS50893"/>
    </source>
</evidence>
<proteinExistence type="inferred from homology"/>
<comment type="similarity">
    <text evidence="1">Belongs to the ABC transporter superfamily.</text>
</comment>
<evidence type="ECO:0000256" key="1">
    <source>
        <dbReference type="ARBA" id="ARBA00005417"/>
    </source>
</evidence>
<feature type="domain" description="ABC transporter" evidence="5">
    <location>
        <begin position="5"/>
        <end position="237"/>
    </location>
</feature>
<accession>A0A6L3V1J0</accession>
<dbReference type="PROSITE" id="PS00211">
    <property type="entry name" value="ABC_TRANSPORTER_1"/>
    <property type="match status" value="1"/>
</dbReference>
<keyword evidence="7" id="KW-1185">Reference proteome</keyword>
<dbReference type="SUPFAM" id="SSF52540">
    <property type="entry name" value="P-loop containing nucleoside triphosphate hydrolases"/>
    <property type="match status" value="1"/>
</dbReference>
<dbReference type="PANTHER" id="PTHR42798:SF6">
    <property type="entry name" value="CELL DIVISION ATP-BINDING PROTEIN FTSE"/>
    <property type="match status" value="1"/>
</dbReference>
<dbReference type="InterPro" id="IPR017871">
    <property type="entry name" value="ABC_transporter-like_CS"/>
</dbReference>
<keyword evidence="2" id="KW-0813">Transport</keyword>
<dbReference type="InterPro" id="IPR003439">
    <property type="entry name" value="ABC_transporter-like_ATP-bd"/>
</dbReference>
<dbReference type="FunFam" id="3.40.50.300:FF:000056">
    <property type="entry name" value="Cell division ATP-binding protein FtsE"/>
    <property type="match status" value="1"/>
</dbReference>
<organism evidence="6 7">
    <name type="scientific">Cytobacillus depressus</name>
    <dbReference type="NCBI Taxonomy" id="1602942"/>
    <lineage>
        <taxon>Bacteria</taxon>
        <taxon>Bacillati</taxon>
        <taxon>Bacillota</taxon>
        <taxon>Bacilli</taxon>
        <taxon>Bacillales</taxon>
        <taxon>Bacillaceae</taxon>
        <taxon>Cytobacillus</taxon>
    </lineage>
</organism>
<evidence type="ECO:0000256" key="2">
    <source>
        <dbReference type="ARBA" id="ARBA00022448"/>
    </source>
</evidence>
<evidence type="ECO:0000313" key="7">
    <source>
        <dbReference type="Proteomes" id="UP000481030"/>
    </source>
</evidence>
<keyword evidence="4 6" id="KW-0067">ATP-binding</keyword>
<dbReference type="PROSITE" id="PS50893">
    <property type="entry name" value="ABC_TRANSPORTER_2"/>
    <property type="match status" value="1"/>
</dbReference>
<dbReference type="InterPro" id="IPR003593">
    <property type="entry name" value="AAA+_ATPase"/>
</dbReference>
<dbReference type="Proteomes" id="UP000481030">
    <property type="component" value="Unassembled WGS sequence"/>
</dbReference>
<dbReference type="CDD" id="cd03255">
    <property type="entry name" value="ABC_MJ0796_LolCDE_FtsE"/>
    <property type="match status" value="1"/>
</dbReference>
<dbReference type="GO" id="GO:0016887">
    <property type="term" value="F:ATP hydrolysis activity"/>
    <property type="evidence" value="ECO:0007669"/>
    <property type="project" value="InterPro"/>
</dbReference>
<dbReference type="Gene3D" id="3.40.50.300">
    <property type="entry name" value="P-loop containing nucleotide triphosphate hydrolases"/>
    <property type="match status" value="1"/>
</dbReference>
<keyword evidence="3" id="KW-0547">Nucleotide-binding</keyword>
<dbReference type="AlphaFoldDB" id="A0A6L3V1J0"/>
<dbReference type="GO" id="GO:0005524">
    <property type="term" value="F:ATP binding"/>
    <property type="evidence" value="ECO:0007669"/>
    <property type="project" value="UniProtKB-KW"/>
</dbReference>
<dbReference type="InterPro" id="IPR027417">
    <property type="entry name" value="P-loop_NTPase"/>
</dbReference>
<dbReference type="InterPro" id="IPR017911">
    <property type="entry name" value="MacB-like_ATP-bd"/>
</dbReference>
<comment type="caution">
    <text evidence="6">The sequence shown here is derived from an EMBL/GenBank/DDBJ whole genome shotgun (WGS) entry which is preliminary data.</text>
</comment>
<dbReference type="PANTHER" id="PTHR42798">
    <property type="entry name" value="LIPOPROTEIN-RELEASING SYSTEM ATP-BINDING PROTEIN LOLD"/>
    <property type="match status" value="1"/>
</dbReference>
<reference evidence="6 7" key="1">
    <citation type="journal article" date="2016" name="Antonie Van Leeuwenhoek">
        <title>Bacillus depressus sp. nov., isolated from soil of a sunflower field.</title>
        <authorList>
            <person name="Wei X."/>
            <person name="Xin D."/>
            <person name="Xin Y."/>
            <person name="Zhang H."/>
            <person name="Wang T."/>
            <person name="Zhang J."/>
        </authorList>
    </citation>
    <scope>NUCLEOTIDE SEQUENCE [LARGE SCALE GENOMIC DNA]</scope>
    <source>
        <strain evidence="6 7">BZ1</strain>
    </source>
</reference>
<evidence type="ECO:0000256" key="3">
    <source>
        <dbReference type="ARBA" id="ARBA00022741"/>
    </source>
</evidence>
<dbReference type="EMBL" id="WBOS01000010">
    <property type="protein sequence ID" value="KAB2332066.1"/>
    <property type="molecule type" value="Genomic_DNA"/>
</dbReference>
<dbReference type="GO" id="GO:0005886">
    <property type="term" value="C:plasma membrane"/>
    <property type="evidence" value="ECO:0007669"/>
    <property type="project" value="UniProtKB-ARBA"/>
</dbReference>
<name>A0A6L3V1J0_9BACI</name>
<evidence type="ECO:0000256" key="4">
    <source>
        <dbReference type="ARBA" id="ARBA00022840"/>
    </source>
</evidence>
<gene>
    <name evidence="6" type="ORF">F7731_17365</name>
</gene>
<dbReference type="SMART" id="SM00382">
    <property type="entry name" value="AAA"/>
    <property type="match status" value="1"/>
</dbReference>
<evidence type="ECO:0000313" key="6">
    <source>
        <dbReference type="EMBL" id="KAB2332066.1"/>
    </source>
</evidence>
<sequence>MSKLLEFNQVSYWYKQENKQLSILNNIHIEFEKGKFYTIIGPSGSGKTTFLSLASALDIPKEGEILYEGKSIKKIGLSKFRNKYISIVFQSYNLLPYMTALQNVMTAMEITGSTPVNKKLFAFEKLESVGISEKQARQKVLTLSGGQQQRVAIARALCSQADLIVADEPTGNLDENTADDIIRIFQQLAHKENKCVIVVTHSNKIAGVSDIIIELSRGGLSIVPNKQNLQKNLLNRS</sequence>
<dbReference type="RefSeq" id="WP_151536071.1">
    <property type="nucleotide sequence ID" value="NZ_WBOS01000010.1"/>
</dbReference>
<protein>
    <submittedName>
        <fullName evidence="6">ABC transporter ATP-binding protein</fullName>
    </submittedName>
</protein>
<dbReference type="Pfam" id="PF00005">
    <property type="entry name" value="ABC_tran"/>
    <property type="match status" value="1"/>
</dbReference>